<evidence type="ECO:0000313" key="16">
    <source>
        <dbReference type="Proteomes" id="UP000014760"/>
    </source>
</evidence>
<gene>
    <name evidence="14" type="ORF">CAPTEDRAFT_185486</name>
</gene>
<keyword evidence="5 12" id="KW-1133">Transmembrane helix</keyword>
<organism evidence="14">
    <name type="scientific">Capitella teleta</name>
    <name type="common">Polychaete worm</name>
    <dbReference type="NCBI Taxonomy" id="283909"/>
    <lineage>
        <taxon>Eukaryota</taxon>
        <taxon>Metazoa</taxon>
        <taxon>Spiralia</taxon>
        <taxon>Lophotrochozoa</taxon>
        <taxon>Annelida</taxon>
        <taxon>Polychaeta</taxon>
        <taxon>Sedentaria</taxon>
        <taxon>Scolecida</taxon>
        <taxon>Capitellidae</taxon>
        <taxon>Capitella</taxon>
    </lineage>
</organism>
<dbReference type="SMART" id="SM00918">
    <property type="entry name" value="Lig_chan-Glu_bd"/>
    <property type="match status" value="1"/>
</dbReference>
<keyword evidence="11" id="KW-0407">Ion channel</keyword>
<evidence type="ECO:0000256" key="8">
    <source>
        <dbReference type="ARBA" id="ARBA00023170"/>
    </source>
</evidence>
<dbReference type="EMBL" id="KB293112">
    <property type="protein sequence ID" value="ELU16524.1"/>
    <property type="molecule type" value="Genomic_DNA"/>
</dbReference>
<keyword evidence="2" id="KW-0813">Transport</keyword>
<evidence type="ECO:0000256" key="5">
    <source>
        <dbReference type="ARBA" id="ARBA00022989"/>
    </source>
</evidence>
<dbReference type="GO" id="GO:0005886">
    <property type="term" value="C:plasma membrane"/>
    <property type="evidence" value="ECO:0007669"/>
    <property type="project" value="UniProtKB-SubCell"/>
</dbReference>
<keyword evidence="6" id="KW-0406">Ion transport</keyword>
<dbReference type="Gene3D" id="3.40.190.10">
    <property type="entry name" value="Periplasmic binding protein-like II"/>
    <property type="match status" value="2"/>
</dbReference>
<name>R7VCZ9_CAPTE</name>
<dbReference type="SUPFAM" id="SSF53850">
    <property type="entry name" value="Periplasmic binding protein-like II"/>
    <property type="match status" value="1"/>
</dbReference>
<dbReference type="AlphaFoldDB" id="R7VCZ9"/>
<keyword evidence="7 12" id="KW-0472">Membrane</keyword>
<evidence type="ECO:0000256" key="4">
    <source>
        <dbReference type="ARBA" id="ARBA00022692"/>
    </source>
</evidence>
<evidence type="ECO:0000256" key="2">
    <source>
        <dbReference type="ARBA" id="ARBA00022448"/>
    </source>
</evidence>
<keyword evidence="8" id="KW-0675">Receptor</keyword>
<dbReference type="InterPro" id="IPR019594">
    <property type="entry name" value="Glu/Gly-bd"/>
</dbReference>
<sequence length="395" mass="44295">MVKMSALIWEKQRMKMEINTVDAELGQHGYFTFLYQWVIFTDVINTEVIQKHANNIINIAFVAQQWSPFVMRKDGSDSYSGLSIDALHLLAKAMNFSYRFIEPPDGGWGIQHPNGSWTGLAGLLQRKEADIVAAAFSTTYSRSKVMDFTSLQYFREHRACIYKKPDSRYSMFGGFSMTFDRTVWLCIMSAIGIVAGAMFFNGMRSRDPPFVNASSSFWYAIGTILQQVAAVYSGNLTAHLTVANSNTPFRTYADIARQSDHLVGILGGTSDATFYNETRQDPYKTIGRKIFRAYKVDPTVLSKEIDVHMKRKYVPGGHFAVACDICACCGESCLLEESSNSTSKMKQCSGQKSGVCGNRNPWFRNVFILVFIANVVKPGPPRGEVQLDADFDLEQ</sequence>
<accession>R7VCZ9</accession>
<proteinExistence type="predicted"/>
<evidence type="ECO:0000259" key="13">
    <source>
        <dbReference type="SMART" id="SM00918"/>
    </source>
</evidence>
<evidence type="ECO:0000256" key="10">
    <source>
        <dbReference type="ARBA" id="ARBA00023286"/>
    </source>
</evidence>
<feature type="domain" description="Ionotropic glutamate receptor L-glutamate and glycine-binding" evidence="13">
    <location>
        <begin position="68"/>
        <end position="126"/>
    </location>
</feature>
<reference evidence="15" key="3">
    <citation type="submission" date="2015-06" db="UniProtKB">
        <authorList>
            <consortium name="EnsemblMetazoa"/>
        </authorList>
    </citation>
    <scope>IDENTIFICATION</scope>
</reference>
<dbReference type="STRING" id="283909.R7VCZ9"/>
<dbReference type="GO" id="GO:0015276">
    <property type="term" value="F:ligand-gated monoatomic ion channel activity"/>
    <property type="evidence" value="ECO:0007669"/>
    <property type="project" value="InterPro"/>
</dbReference>
<keyword evidence="10" id="KW-1071">Ligand-gated ion channel</keyword>
<keyword evidence="16" id="KW-1185">Reference proteome</keyword>
<keyword evidence="3" id="KW-1003">Cell membrane</keyword>
<evidence type="ECO:0000256" key="12">
    <source>
        <dbReference type="SAM" id="Phobius"/>
    </source>
</evidence>
<protein>
    <recommendedName>
        <fullName evidence="13">Ionotropic glutamate receptor L-glutamate and glycine-binding domain-containing protein</fullName>
    </recommendedName>
</protein>
<reference evidence="16" key="1">
    <citation type="submission" date="2012-12" db="EMBL/GenBank/DDBJ databases">
        <authorList>
            <person name="Hellsten U."/>
            <person name="Grimwood J."/>
            <person name="Chapman J.A."/>
            <person name="Shapiro H."/>
            <person name="Aerts A."/>
            <person name="Otillar R.P."/>
            <person name="Terry A.Y."/>
            <person name="Boore J.L."/>
            <person name="Simakov O."/>
            <person name="Marletaz F."/>
            <person name="Cho S.-J."/>
            <person name="Edsinger-Gonzales E."/>
            <person name="Havlak P."/>
            <person name="Kuo D.-H."/>
            <person name="Larsson T."/>
            <person name="Lv J."/>
            <person name="Arendt D."/>
            <person name="Savage R."/>
            <person name="Osoegawa K."/>
            <person name="de Jong P."/>
            <person name="Lindberg D.R."/>
            <person name="Seaver E.C."/>
            <person name="Weisblat D.A."/>
            <person name="Putnam N.H."/>
            <person name="Grigoriev I.V."/>
            <person name="Rokhsar D.S."/>
        </authorList>
    </citation>
    <scope>NUCLEOTIDE SEQUENCE</scope>
    <source>
        <strain evidence="16">I ESC-2004</strain>
    </source>
</reference>
<dbReference type="PANTHER" id="PTHR42643:SF24">
    <property type="entry name" value="IONOTROPIC RECEPTOR 60A"/>
    <property type="match status" value="1"/>
</dbReference>
<dbReference type="OrthoDB" id="9997229at2759"/>
<dbReference type="InterPro" id="IPR052192">
    <property type="entry name" value="Insect_Ionotropic_Sensory_Rcpt"/>
</dbReference>
<keyword evidence="4 12" id="KW-0812">Transmembrane</keyword>
<dbReference type="HOGENOM" id="CLU_698772_0_0_1"/>
<dbReference type="EMBL" id="AMQN01004299">
    <property type="status" value="NOT_ANNOTATED_CDS"/>
    <property type="molecule type" value="Genomic_DNA"/>
</dbReference>
<dbReference type="PANTHER" id="PTHR42643">
    <property type="entry name" value="IONOTROPIC RECEPTOR 20A-RELATED"/>
    <property type="match status" value="1"/>
</dbReference>
<evidence type="ECO:0000256" key="6">
    <source>
        <dbReference type="ARBA" id="ARBA00023065"/>
    </source>
</evidence>
<evidence type="ECO:0000256" key="1">
    <source>
        <dbReference type="ARBA" id="ARBA00004651"/>
    </source>
</evidence>
<dbReference type="Pfam" id="PF10613">
    <property type="entry name" value="Lig_chan-Glu_bd"/>
    <property type="match status" value="1"/>
</dbReference>
<reference evidence="14 16" key="2">
    <citation type="journal article" date="2013" name="Nature">
        <title>Insights into bilaterian evolution from three spiralian genomes.</title>
        <authorList>
            <person name="Simakov O."/>
            <person name="Marletaz F."/>
            <person name="Cho S.J."/>
            <person name="Edsinger-Gonzales E."/>
            <person name="Havlak P."/>
            <person name="Hellsten U."/>
            <person name="Kuo D.H."/>
            <person name="Larsson T."/>
            <person name="Lv J."/>
            <person name="Arendt D."/>
            <person name="Savage R."/>
            <person name="Osoegawa K."/>
            <person name="de Jong P."/>
            <person name="Grimwood J."/>
            <person name="Chapman J.A."/>
            <person name="Shapiro H."/>
            <person name="Aerts A."/>
            <person name="Otillar R.P."/>
            <person name="Terry A.Y."/>
            <person name="Boore J.L."/>
            <person name="Grigoriev I.V."/>
            <person name="Lindberg D.R."/>
            <person name="Seaver E.C."/>
            <person name="Weisblat D.A."/>
            <person name="Putnam N.H."/>
            <person name="Rokhsar D.S."/>
        </authorList>
    </citation>
    <scope>NUCLEOTIDE SEQUENCE</scope>
    <source>
        <strain evidence="14 16">I ESC-2004</strain>
    </source>
</reference>
<dbReference type="EnsemblMetazoa" id="CapteT185486">
    <property type="protein sequence ID" value="CapteP185486"/>
    <property type="gene ID" value="CapteG185486"/>
</dbReference>
<evidence type="ECO:0000256" key="3">
    <source>
        <dbReference type="ARBA" id="ARBA00022475"/>
    </source>
</evidence>
<dbReference type="Proteomes" id="UP000014760">
    <property type="component" value="Unassembled WGS sequence"/>
</dbReference>
<evidence type="ECO:0000256" key="9">
    <source>
        <dbReference type="ARBA" id="ARBA00023180"/>
    </source>
</evidence>
<evidence type="ECO:0000256" key="7">
    <source>
        <dbReference type="ARBA" id="ARBA00023136"/>
    </source>
</evidence>
<evidence type="ECO:0000313" key="14">
    <source>
        <dbReference type="EMBL" id="ELU16524.1"/>
    </source>
</evidence>
<dbReference type="EMBL" id="AMQN01004300">
    <property type="status" value="NOT_ANNOTATED_CDS"/>
    <property type="molecule type" value="Genomic_DNA"/>
</dbReference>
<comment type="subcellular location">
    <subcellularLocation>
        <location evidence="1">Cell membrane</location>
        <topology evidence="1">Multi-pass membrane protein</topology>
    </subcellularLocation>
</comment>
<feature type="transmembrane region" description="Helical" evidence="12">
    <location>
        <begin position="182"/>
        <end position="200"/>
    </location>
</feature>
<keyword evidence="9" id="KW-0325">Glycoprotein</keyword>
<evidence type="ECO:0000313" key="15">
    <source>
        <dbReference type="EnsemblMetazoa" id="CapteP185486"/>
    </source>
</evidence>
<evidence type="ECO:0000256" key="11">
    <source>
        <dbReference type="ARBA" id="ARBA00023303"/>
    </source>
</evidence>